<dbReference type="AlphaFoldDB" id="A0A2V3WJJ5"/>
<dbReference type="Pfam" id="PF00085">
    <property type="entry name" value="Thioredoxin"/>
    <property type="match status" value="1"/>
</dbReference>
<proteinExistence type="predicted"/>
<feature type="domain" description="Thioredoxin" evidence="1">
    <location>
        <begin position="8"/>
        <end position="85"/>
    </location>
</feature>
<keyword evidence="3" id="KW-1185">Reference proteome</keyword>
<evidence type="ECO:0000259" key="1">
    <source>
        <dbReference type="Pfam" id="PF00085"/>
    </source>
</evidence>
<reference evidence="2 3" key="1">
    <citation type="submission" date="2018-05" db="EMBL/GenBank/DDBJ databases">
        <title>Genomic Encyclopedia of Type Strains, Phase IV (KMG-IV): sequencing the most valuable type-strain genomes for metagenomic binning, comparative biology and taxonomic classification.</title>
        <authorList>
            <person name="Goeker M."/>
        </authorList>
    </citation>
    <scope>NUCLEOTIDE SEQUENCE [LARGE SCALE GENOMIC DNA]</scope>
    <source>
        <strain evidence="2 3">DSM 22440</strain>
    </source>
</reference>
<dbReference type="InterPro" id="IPR036249">
    <property type="entry name" value="Thioredoxin-like_sf"/>
</dbReference>
<protein>
    <submittedName>
        <fullName evidence="2">Thioredoxin</fullName>
    </submittedName>
</protein>
<comment type="caution">
    <text evidence="2">The sequence shown here is derived from an EMBL/GenBank/DDBJ whole genome shotgun (WGS) entry which is preliminary data.</text>
</comment>
<dbReference type="InterPro" id="IPR013766">
    <property type="entry name" value="Thioredoxin_domain"/>
</dbReference>
<dbReference type="Proteomes" id="UP000247922">
    <property type="component" value="Unassembled WGS sequence"/>
</dbReference>
<sequence>MTAFKTITTSAELDAFLNKDGLSFLYISRPNCSVCVSLLPQIKTVFEEFIEVRTAYVNAEDVPEVAGRFNIFTVPVLILFVDGREYLREARIVPIEPFKEKLKKIVNGYNAR</sequence>
<dbReference type="SUPFAM" id="SSF52833">
    <property type="entry name" value="Thioredoxin-like"/>
    <property type="match status" value="1"/>
</dbReference>
<accession>A0A2V3WJJ5</accession>
<dbReference type="Gene3D" id="3.40.30.10">
    <property type="entry name" value="Glutaredoxin"/>
    <property type="match status" value="1"/>
</dbReference>
<dbReference type="RefSeq" id="WP_110250589.1">
    <property type="nucleotide sequence ID" value="NZ_QJJR01000002.1"/>
</dbReference>
<dbReference type="CDD" id="cd02947">
    <property type="entry name" value="TRX_family"/>
    <property type="match status" value="1"/>
</dbReference>
<dbReference type="OrthoDB" id="411356at2"/>
<evidence type="ECO:0000313" key="2">
    <source>
        <dbReference type="EMBL" id="PXW92718.1"/>
    </source>
</evidence>
<dbReference type="EMBL" id="QJJR01000002">
    <property type="protein sequence ID" value="PXW92718.1"/>
    <property type="molecule type" value="Genomic_DNA"/>
</dbReference>
<name>A0A2V3WJJ5_9BACI</name>
<organism evidence="2 3">
    <name type="scientific">Streptohalobacillus salinus</name>
    <dbReference type="NCBI Taxonomy" id="621096"/>
    <lineage>
        <taxon>Bacteria</taxon>
        <taxon>Bacillati</taxon>
        <taxon>Bacillota</taxon>
        <taxon>Bacilli</taxon>
        <taxon>Bacillales</taxon>
        <taxon>Bacillaceae</taxon>
        <taxon>Streptohalobacillus</taxon>
    </lineage>
</organism>
<gene>
    <name evidence="2" type="ORF">DES38_102302</name>
</gene>
<evidence type="ECO:0000313" key="3">
    <source>
        <dbReference type="Proteomes" id="UP000247922"/>
    </source>
</evidence>